<reference evidence="2 3" key="1">
    <citation type="journal article" date="2011" name="Science">
        <title>The ecoresponsive genome of Daphnia pulex.</title>
        <authorList>
            <person name="Colbourne J.K."/>
            <person name="Pfrender M.E."/>
            <person name="Gilbert D."/>
            <person name="Thomas W.K."/>
            <person name="Tucker A."/>
            <person name="Oakley T.H."/>
            <person name="Tokishita S."/>
            <person name="Aerts A."/>
            <person name="Arnold G.J."/>
            <person name="Basu M.K."/>
            <person name="Bauer D.J."/>
            <person name="Caceres C.E."/>
            <person name="Carmel L."/>
            <person name="Casola C."/>
            <person name="Choi J.H."/>
            <person name="Detter J.C."/>
            <person name="Dong Q."/>
            <person name="Dusheyko S."/>
            <person name="Eads B.D."/>
            <person name="Frohlich T."/>
            <person name="Geiler-Samerotte K.A."/>
            <person name="Gerlach D."/>
            <person name="Hatcher P."/>
            <person name="Jogdeo S."/>
            <person name="Krijgsveld J."/>
            <person name="Kriventseva E.V."/>
            <person name="Kultz D."/>
            <person name="Laforsch C."/>
            <person name="Lindquist E."/>
            <person name="Lopez J."/>
            <person name="Manak J.R."/>
            <person name="Muller J."/>
            <person name="Pangilinan J."/>
            <person name="Patwardhan R.P."/>
            <person name="Pitluck S."/>
            <person name="Pritham E.J."/>
            <person name="Rechtsteiner A."/>
            <person name="Rho M."/>
            <person name="Rogozin I.B."/>
            <person name="Sakarya O."/>
            <person name="Salamov A."/>
            <person name="Schaack S."/>
            <person name="Shapiro H."/>
            <person name="Shiga Y."/>
            <person name="Skalitzky C."/>
            <person name="Smith Z."/>
            <person name="Souvorov A."/>
            <person name="Sung W."/>
            <person name="Tang Z."/>
            <person name="Tsuchiya D."/>
            <person name="Tu H."/>
            <person name="Vos H."/>
            <person name="Wang M."/>
            <person name="Wolf Y.I."/>
            <person name="Yamagata H."/>
            <person name="Yamada T."/>
            <person name="Ye Y."/>
            <person name="Shaw J.R."/>
            <person name="Andrews J."/>
            <person name="Crease T.J."/>
            <person name="Tang H."/>
            <person name="Lucas S.M."/>
            <person name="Robertson H.M."/>
            <person name="Bork P."/>
            <person name="Koonin E.V."/>
            <person name="Zdobnov E.M."/>
            <person name="Grigoriev I.V."/>
            <person name="Lynch M."/>
            <person name="Boore J.L."/>
        </authorList>
    </citation>
    <scope>NUCLEOTIDE SEQUENCE [LARGE SCALE GENOMIC DNA]</scope>
</reference>
<sequence>MANISFKMTLLIVALMFVAVTVATKAKVYYGYGGYGGYYGGHYGKGYGYGHGYGVPKYGYVKGYVPAYHNEYGYGYY</sequence>
<keyword evidence="3" id="KW-1185">Reference proteome</keyword>
<dbReference type="Proteomes" id="UP000000305">
    <property type="component" value="Unassembled WGS sequence"/>
</dbReference>
<dbReference type="AlphaFoldDB" id="E9H9B2"/>
<protein>
    <submittedName>
        <fullName evidence="2">Uncharacterized protein</fullName>
    </submittedName>
</protein>
<feature type="chain" id="PRO_5003238182" evidence="1">
    <location>
        <begin position="24"/>
        <end position="77"/>
    </location>
</feature>
<proteinExistence type="predicted"/>
<dbReference type="EMBL" id="GL732608">
    <property type="protein sequence ID" value="EFX71688.1"/>
    <property type="molecule type" value="Genomic_DNA"/>
</dbReference>
<gene>
    <name evidence="2" type="ORF">DAPPUDRAFT_308790</name>
</gene>
<accession>E9H9B2</accession>
<evidence type="ECO:0000313" key="3">
    <source>
        <dbReference type="Proteomes" id="UP000000305"/>
    </source>
</evidence>
<feature type="signal peptide" evidence="1">
    <location>
        <begin position="1"/>
        <end position="23"/>
    </location>
</feature>
<evidence type="ECO:0000256" key="1">
    <source>
        <dbReference type="SAM" id="SignalP"/>
    </source>
</evidence>
<dbReference type="KEGG" id="dpx:DAPPUDRAFT_308790"/>
<organism evidence="2 3">
    <name type="scientific">Daphnia pulex</name>
    <name type="common">Water flea</name>
    <dbReference type="NCBI Taxonomy" id="6669"/>
    <lineage>
        <taxon>Eukaryota</taxon>
        <taxon>Metazoa</taxon>
        <taxon>Ecdysozoa</taxon>
        <taxon>Arthropoda</taxon>
        <taxon>Crustacea</taxon>
        <taxon>Branchiopoda</taxon>
        <taxon>Diplostraca</taxon>
        <taxon>Cladocera</taxon>
        <taxon>Anomopoda</taxon>
        <taxon>Daphniidae</taxon>
        <taxon>Daphnia</taxon>
    </lineage>
</organism>
<keyword evidence="1" id="KW-0732">Signal</keyword>
<dbReference type="InParanoid" id="E9H9B2"/>
<dbReference type="HOGENOM" id="CLU_2640645_0_0_1"/>
<name>E9H9B2_DAPPU</name>
<evidence type="ECO:0000313" key="2">
    <source>
        <dbReference type="EMBL" id="EFX71688.1"/>
    </source>
</evidence>